<evidence type="ECO:0000313" key="3">
    <source>
        <dbReference type="Proteomes" id="UP000265489"/>
    </source>
</evidence>
<dbReference type="EMBL" id="QRYQ01000052">
    <property type="protein sequence ID" value="RGU88441.1"/>
    <property type="molecule type" value="Genomic_DNA"/>
</dbReference>
<gene>
    <name evidence="2" type="ORF">DWW32_13140</name>
</gene>
<feature type="region of interest" description="Disordered" evidence="1">
    <location>
        <begin position="22"/>
        <end position="60"/>
    </location>
</feature>
<accession>A0A395W4P4</accession>
<comment type="caution">
    <text evidence="2">The sequence shown here is derived from an EMBL/GenBank/DDBJ whole genome shotgun (WGS) entry which is preliminary data.</text>
</comment>
<dbReference type="AlphaFoldDB" id="A0A395W4P4"/>
<name>A0A395W4P4_9FIRM</name>
<reference evidence="2 3" key="1">
    <citation type="submission" date="2018-08" db="EMBL/GenBank/DDBJ databases">
        <title>A genome reference for cultivated species of the human gut microbiota.</title>
        <authorList>
            <person name="Zou Y."/>
            <person name="Xue W."/>
            <person name="Luo G."/>
        </authorList>
    </citation>
    <scope>NUCLEOTIDE SEQUENCE [LARGE SCALE GENOMIC DNA]</scope>
    <source>
        <strain evidence="2 3">AF15-20</strain>
    </source>
</reference>
<proteinExistence type="predicted"/>
<dbReference type="Proteomes" id="UP000265489">
    <property type="component" value="Unassembled WGS sequence"/>
</dbReference>
<sequence>MPGHSKLKKDAPNCEKLREAVRKRRSGGVRMGEPGSRHELSSAGEYMACKRGTRRTETSK</sequence>
<organism evidence="2 3">
    <name type="scientific">Holdemanella biformis</name>
    <dbReference type="NCBI Taxonomy" id="1735"/>
    <lineage>
        <taxon>Bacteria</taxon>
        <taxon>Bacillati</taxon>
        <taxon>Bacillota</taxon>
        <taxon>Erysipelotrichia</taxon>
        <taxon>Erysipelotrichales</taxon>
        <taxon>Erysipelotrichaceae</taxon>
        <taxon>Holdemanella</taxon>
    </lineage>
</organism>
<evidence type="ECO:0000313" key="2">
    <source>
        <dbReference type="EMBL" id="RGU88441.1"/>
    </source>
</evidence>
<evidence type="ECO:0000256" key="1">
    <source>
        <dbReference type="SAM" id="MobiDB-lite"/>
    </source>
</evidence>
<protein>
    <submittedName>
        <fullName evidence="2">Uncharacterized protein</fullName>
    </submittedName>
</protein>